<dbReference type="Pfam" id="PF01121">
    <property type="entry name" value="CoaE"/>
    <property type="match status" value="1"/>
</dbReference>
<reference evidence="5 6" key="1">
    <citation type="submission" date="2022-04" db="EMBL/GenBank/DDBJ databases">
        <title>Genome diversity in the genus Frankia.</title>
        <authorList>
            <person name="Carlos-Shanley C."/>
            <person name="Hahn D."/>
        </authorList>
    </citation>
    <scope>NUCLEOTIDE SEQUENCE [LARGE SCALE GENOMIC DNA]</scope>
    <source>
        <strain evidence="5 6">Ag45/Mut15</strain>
    </source>
</reference>
<dbReference type="GO" id="GO:0004140">
    <property type="term" value="F:dephospho-CoA kinase activity"/>
    <property type="evidence" value="ECO:0007669"/>
    <property type="project" value="UniProtKB-EC"/>
</dbReference>
<evidence type="ECO:0000256" key="4">
    <source>
        <dbReference type="NCBIfam" id="TIGR00152"/>
    </source>
</evidence>
<dbReference type="HAMAP" id="MF_00376">
    <property type="entry name" value="Dephospho_CoA_kinase"/>
    <property type="match status" value="1"/>
</dbReference>
<dbReference type="InterPro" id="IPR001977">
    <property type="entry name" value="Depp_CoAkinase"/>
</dbReference>
<keyword evidence="3" id="KW-0173">Coenzyme A biosynthesis</keyword>
<dbReference type="PANTHER" id="PTHR10695">
    <property type="entry name" value="DEPHOSPHO-COA KINASE-RELATED"/>
    <property type="match status" value="1"/>
</dbReference>
<dbReference type="Proteomes" id="UP001201873">
    <property type="component" value="Unassembled WGS sequence"/>
</dbReference>
<evidence type="ECO:0000313" key="6">
    <source>
        <dbReference type="Proteomes" id="UP001201873"/>
    </source>
</evidence>
<protein>
    <recommendedName>
        <fullName evidence="3 4">Dephospho-CoA kinase</fullName>
        <ecNumber evidence="3 4">2.7.1.24</ecNumber>
    </recommendedName>
    <alternativeName>
        <fullName evidence="3">Dephosphocoenzyme A kinase</fullName>
    </alternativeName>
</protein>
<comment type="subcellular location">
    <subcellularLocation>
        <location evidence="3">Cytoplasm</location>
    </subcellularLocation>
</comment>
<keyword evidence="6" id="KW-1185">Reference proteome</keyword>
<evidence type="ECO:0000256" key="1">
    <source>
        <dbReference type="ARBA" id="ARBA00022741"/>
    </source>
</evidence>
<dbReference type="RefSeq" id="WP_248823672.1">
    <property type="nucleotide sequence ID" value="NZ_JALKFT010000004.1"/>
</dbReference>
<dbReference type="NCBIfam" id="TIGR00152">
    <property type="entry name" value="dephospho-CoA kinase"/>
    <property type="match status" value="1"/>
</dbReference>
<comment type="caution">
    <text evidence="5">The sequence shown here is derived from an EMBL/GenBank/DDBJ whole genome shotgun (WGS) entry which is preliminary data.</text>
</comment>
<feature type="binding site" evidence="3">
    <location>
        <begin position="8"/>
        <end position="13"/>
    </location>
    <ligand>
        <name>ATP</name>
        <dbReference type="ChEBI" id="CHEBI:30616"/>
    </ligand>
</feature>
<comment type="pathway">
    <text evidence="3">Cofactor biosynthesis; coenzyme A biosynthesis; CoA from (R)-pantothenate: step 5/5.</text>
</comment>
<comment type="function">
    <text evidence="3">Catalyzes the phosphorylation of the 3'-hydroxyl group of dephosphocoenzyme A to form coenzyme A.</text>
</comment>
<keyword evidence="3 5" id="KW-0808">Transferase</keyword>
<comment type="catalytic activity">
    <reaction evidence="3">
        <text>3'-dephospho-CoA + ATP = ADP + CoA + H(+)</text>
        <dbReference type="Rhea" id="RHEA:18245"/>
        <dbReference type="ChEBI" id="CHEBI:15378"/>
        <dbReference type="ChEBI" id="CHEBI:30616"/>
        <dbReference type="ChEBI" id="CHEBI:57287"/>
        <dbReference type="ChEBI" id="CHEBI:57328"/>
        <dbReference type="ChEBI" id="CHEBI:456216"/>
        <dbReference type="EC" id="2.7.1.24"/>
    </reaction>
</comment>
<evidence type="ECO:0000256" key="2">
    <source>
        <dbReference type="ARBA" id="ARBA00022840"/>
    </source>
</evidence>
<keyword evidence="2 3" id="KW-0067">ATP-binding</keyword>
<comment type="similarity">
    <text evidence="3">Belongs to the CoaE family.</text>
</comment>
<evidence type="ECO:0000256" key="3">
    <source>
        <dbReference type="HAMAP-Rule" id="MF_00376"/>
    </source>
</evidence>
<dbReference type="EC" id="2.7.1.24" evidence="3 4"/>
<name>A0ABT0JV20_9ACTN</name>
<gene>
    <name evidence="3 5" type="primary">coaE</name>
    <name evidence="5" type="ORF">MXD59_05280</name>
</gene>
<dbReference type="Gene3D" id="3.40.50.300">
    <property type="entry name" value="P-loop containing nucleotide triphosphate hydrolases"/>
    <property type="match status" value="1"/>
</dbReference>
<evidence type="ECO:0000313" key="5">
    <source>
        <dbReference type="EMBL" id="MCK9875199.1"/>
    </source>
</evidence>
<keyword evidence="3 5" id="KW-0418">Kinase</keyword>
<dbReference type="InterPro" id="IPR027417">
    <property type="entry name" value="P-loop_NTPase"/>
</dbReference>
<dbReference type="PROSITE" id="PS51219">
    <property type="entry name" value="DPCK"/>
    <property type="match status" value="1"/>
</dbReference>
<sequence length="198" mass="20297">MGLTGGIGSGKSAVSARLVARGAVLIDADQIARDVVAPGTAGLAAVLAAFGPEVAAADGSLDRPALGRIVFADETARRRLEAIVHPLIQAETARRIAGATAGDIVVHDIPLLVEVGAAGAYDLVVVVEAPAALRLARLEARGLPREQAQARMAAQADDARRRAAADLIVDNGGTLADLDAQVHEVWQALLARRDATAT</sequence>
<keyword evidence="3" id="KW-0963">Cytoplasm</keyword>
<proteinExistence type="inferred from homology"/>
<dbReference type="SUPFAM" id="SSF52540">
    <property type="entry name" value="P-loop containing nucleoside triphosphate hydrolases"/>
    <property type="match status" value="1"/>
</dbReference>
<organism evidence="5 6">
    <name type="scientific">Frankia umida</name>
    <dbReference type="NCBI Taxonomy" id="573489"/>
    <lineage>
        <taxon>Bacteria</taxon>
        <taxon>Bacillati</taxon>
        <taxon>Actinomycetota</taxon>
        <taxon>Actinomycetes</taxon>
        <taxon>Frankiales</taxon>
        <taxon>Frankiaceae</taxon>
        <taxon>Frankia</taxon>
    </lineage>
</organism>
<accession>A0ABT0JV20</accession>
<dbReference type="CDD" id="cd02022">
    <property type="entry name" value="DPCK"/>
    <property type="match status" value="1"/>
</dbReference>
<dbReference type="PANTHER" id="PTHR10695:SF46">
    <property type="entry name" value="BIFUNCTIONAL COENZYME A SYNTHASE-RELATED"/>
    <property type="match status" value="1"/>
</dbReference>
<dbReference type="NCBIfam" id="NF002879">
    <property type="entry name" value="PRK03333.1"/>
    <property type="match status" value="1"/>
</dbReference>
<dbReference type="EMBL" id="JALKFT010000004">
    <property type="protein sequence ID" value="MCK9875199.1"/>
    <property type="molecule type" value="Genomic_DNA"/>
</dbReference>
<keyword evidence="1 3" id="KW-0547">Nucleotide-binding</keyword>